<keyword evidence="3" id="KW-0862">Zinc</keyword>
<feature type="region of interest" description="Disordered" evidence="5">
    <location>
        <begin position="1"/>
        <end position="90"/>
    </location>
</feature>
<feature type="compositionally biased region" description="Acidic residues" evidence="5">
    <location>
        <begin position="502"/>
        <end position="512"/>
    </location>
</feature>
<feature type="compositionally biased region" description="Low complexity" evidence="5">
    <location>
        <begin position="834"/>
        <end position="858"/>
    </location>
</feature>
<dbReference type="PANTHER" id="PTHR23327">
    <property type="entry name" value="RING FINGER PROTEIN 127"/>
    <property type="match status" value="1"/>
</dbReference>
<evidence type="ECO:0000256" key="1">
    <source>
        <dbReference type="ARBA" id="ARBA00022723"/>
    </source>
</evidence>
<dbReference type="EMBL" id="KV745145">
    <property type="protein sequence ID" value="OCK77210.1"/>
    <property type="molecule type" value="Genomic_DNA"/>
</dbReference>
<dbReference type="CDD" id="cd16568">
    <property type="entry name" value="RING-HC_ScPSH1-like"/>
    <property type="match status" value="1"/>
</dbReference>
<feature type="compositionally biased region" description="Polar residues" evidence="5">
    <location>
        <begin position="1024"/>
        <end position="1033"/>
    </location>
</feature>
<feature type="compositionally biased region" description="Polar residues" evidence="5">
    <location>
        <begin position="395"/>
        <end position="408"/>
    </location>
</feature>
<keyword evidence="8" id="KW-1185">Reference proteome</keyword>
<feature type="region of interest" description="Disordered" evidence="5">
    <location>
        <begin position="894"/>
        <end position="987"/>
    </location>
</feature>
<dbReference type="AlphaFoldDB" id="A0A8E2JC61"/>
<gene>
    <name evidence="7" type="ORF">K432DRAFT_334328</name>
</gene>
<evidence type="ECO:0000256" key="5">
    <source>
        <dbReference type="SAM" id="MobiDB-lite"/>
    </source>
</evidence>
<sequence>MATRPSPSPAASARQKSSTSPIPSSPASHQQQASMVSGIKTSMGAPVNTSRPSGKVAEVDKSARSLSRDSLKSKMTKAEEPQKPNKSEEQLKAFKSDFDSLRTLVTCKICDRLLYEPYIISCGHTYCYSCLCTWFVNNKARKTCPDCRAVVTQAPAPAYVIRDMTLIFINRAELLPLGETIEQHTKWQKEEAEIVQQDKNNTDTRTGGLFKGCFRSSTKGTLRPIRDEEDGVDRCPMCSWELEDGECAQCGLMFDDNGTLTWGDSFGGFSDMDETSEHDLSGEDVDGEIDMEDAELGYGDYGDAGMDGWGDYLDDDHSFVMRRFLTHGIPPPQQLDGRRRRMMTHSEAGSRRPSYSASIVSDMLTDEMNTVEEEDEEDLDEDSSMNDFINDEATSESASSTPGHTPQPVQAPRLHGRIRRVVESETSSNMSQVAEEDEDEEGPIPNGRRRQQIQARILSRANGSRRTASSTSTETSAGNELDEDTQALLQEEGWSPLAHDVPDDEMDEDDDSDGGRTTVGWEQTTISNDRARIGGSLTPTADRPNVPIRPPSRVGNPRFLDGSRGLRRRSSVLSTSTVHYEDGEADDDDSDLDHDGDINMAANTLRTRQPRVQMRNNILPNNPVHLFPNRGLSQSDAVDLDTDDNSDTSQQPVRRRGSARARQQEYDPRISWMFASHLADLREFERSGAPYDHLDQLRSTTPIARPRTANRNRTNTQSPALQFPQSNGPFPLPGTVPSRLRTPIMDSSSNNAAPLRGTLSQSRRSGVVSNVTAPPEVGRNSGMSVERATSVDSISSGLTDPISTPTSSVRSASLTSVNAIPQANTAAAVDVIDRPPSQVSSRPPSAAGRRGSAGLAPPFQGLSNPAVGLNFGARIFQTQAQPIRNPWATYFPQTTVRTRTSRQALRDQSSTATLRASNSRAHLRNQPSQVNIRDVGGSPQTVRTQASRINLRHQQSQRRLNSQASTRTLRASEQARPPQSPIAATGLAPIPAVRSAAPRLTQDECLSLGRELVSNRARELGTYQPGTNQSRTNPFAAGARRQGLPNRDNASTPADAAPSSATGMNTTSHNRTSSNESIPASVNLSPTSSPHSPNLNRRRSNRNMSVPPGLFQPNQPPYSSPQNAYNNGYVRSRSGPLPGSPAYESPINTNPRGMSPMVAAGDRGRY</sequence>
<proteinExistence type="predicted"/>
<feature type="compositionally biased region" description="Low complexity" evidence="5">
    <location>
        <begin position="9"/>
        <end position="34"/>
    </location>
</feature>
<feature type="compositionally biased region" description="Low complexity" evidence="5">
    <location>
        <begin position="1050"/>
        <end position="1062"/>
    </location>
</feature>
<feature type="compositionally biased region" description="Acidic residues" evidence="5">
    <location>
        <begin position="583"/>
        <end position="593"/>
    </location>
</feature>
<feature type="domain" description="RING-type" evidence="6">
    <location>
        <begin position="107"/>
        <end position="148"/>
    </location>
</feature>
<feature type="compositionally biased region" description="Basic and acidic residues" evidence="5">
    <location>
        <begin position="57"/>
        <end position="90"/>
    </location>
</feature>
<dbReference type="OrthoDB" id="6105938at2759"/>
<feature type="compositionally biased region" description="Polar residues" evidence="5">
    <location>
        <begin position="894"/>
        <end position="931"/>
    </location>
</feature>
<feature type="compositionally biased region" description="Polar residues" evidence="5">
    <location>
        <begin position="790"/>
        <end position="810"/>
    </location>
</feature>
<keyword evidence="1" id="KW-0479">Metal-binding</keyword>
<feature type="compositionally biased region" description="Polar residues" evidence="5">
    <location>
        <begin position="938"/>
        <end position="971"/>
    </location>
</feature>
<reference evidence="7 8" key="1">
    <citation type="journal article" date="2016" name="Nat. Commun.">
        <title>Ectomycorrhizal ecology is imprinted in the genome of the dominant symbiotic fungus Cenococcum geophilum.</title>
        <authorList>
            <consortium name="DOE Joint Genome Institute"/>
            <person name="Peter M."/>
            <person name="Kohler A."/>
            <person name="Ohm R.A."/>
            <person name="Kuo A."/>
            <person name="Krutzmann J."/>
            <person name="Morin E."/>
            <person name="Arend M."/>
            <person name="Barry K.W."/>
            <person name="Binder M."/>
            <person name="Choi C."/>
            <person name="Clum A."/>
            <person name="Copeland A."/>
            <person name="Grisel N."/>
            <person name="Haridas S."/>
            <person name="Kipfer T."/>
            <person name="LaButti K."/>
            <person name="Lindquist E."/>
            <person name="Lipzen A."/>
            <person name="Maire R."/>
            <person name="Meier B."/>
            <person name="Mihaltcheva S."/>
            <person name="Molinier V."/>
            <person name="Murat C."/>
            <person name="Poggeler S."/>
            <person name="Quandt C.A."/>
            <person name="Sperisen C."/>
            <person name="Tritt A."/>
            <person name="Tisserant E."/>
            <person name="Crous P.W."/>
            <person name="Henrissat B."/>
            <person name="Nehls U."/>
            <person name="Egli S."/>
            <person name="Spatafora J.W."/>
            <person name="Grigoriev I.V."/>
            <person name="Martin F.M."/>
        </authorList>
    </citation>
    <scope>NUCLEOTIDE SEQUENCE [LARGE SCALE GENOMIC DNA]</scope>
    <source>
        <strain evidence="7 8">CBS 459.81</strain>
    </source>
</reference>
<dbReference type="InterPro" id="IPR001841">
    <property type="entry name" value="Znf_RING"/>
</dbReference>
<evidence type="ECO:0000313" key="8">
    <source>
        <dbReference type="Proteomes" id="UP000250266"/>
    </source>
</evidence>
<dbReference type="PROSITE" id="PS50089">
    <property type="entry name" value="ZF_RING_2"/>
    <property type="match status" value="1"/>
</dbReference>
<organism evidence="7 8">
    <name type="scientific">Lepidopterella palustris CBS 459.81</name>
    <dbReference type="NCBI Taxonomy" id="1314670"/>
    <lineage>
        <taxon>Eukaryota</taxon>
        <taxon>Fungi</taxon>
        <taxon>Dikarya</taxon>
        <taxon>Ascomycota</taxon>
        <taxon>Pezizomycotina</taxon>
        <taxon>Dothideomycetes</taxon>
        <taxon>Pleosporomycetidae</taxon>
        <taxon>Mytilinidiales</taxon>
        <taxon>Argynnaceae</taxon>
        <taxon>Lepidopterella</taxon>
    </lineage>
</organism>
<evidence type="ECO:0000256" key="4">
    <source>
        <dbReference type="PROSITE-ProRule" id="PRU00175"/>
    </source>
</evidence>
<dbReference type="InterPro" id="IPR018957">
    <property type="entry name" value="Znf_C3HC4_RING-type"/>
</dbReference>
<feature type="compositionally biased region" description="Low complexity" evidence="5">
    <location>
        <begin position="707"/>
        <end position="716"/>
    </location>
</feature>
<dbReference type="InterPro" id="IPR017907">
    <property type="entry name" value="Znf_RING_CS"/>
</dbReference>
<feature type="region of interest" description="Disordered" evidence="5">
    <location>
        <begin position="619"/>
        <end position="664"/>
    </location>
</feature>
<dbReference type="Pfam" id="PF00097">
    <property type="entry name" value="zf-C3HC4"/>
    <property type="match status" value="1"/>
</dbReference>
<feature type="region of interest" description="Disordered" evidence="5">
    <location>
        <begin position="700"/>
        <end position="729"/>
    </location>
</feature>
<evidence type="ECO:0000313" key="7">
    <source>
        <dbReference type="EMBL" id="OCK77210.1"/>
    </source>
</evidence>
<keyword evidence="2 4" id="KW-0863">Zinc-finger</keyword>
<feature type="region of interest" description="Disordered" evidence="5">
    <location>
        <begin position="747"/>
        <end position="810"/>
    </location>
</feature>
<dbReference type="Proteomes" id="UP000250266">
    <property type="component" value="Unassembled WGS sequence"/>
</dbReference>
<name>A0A8E2JC61_9PEZI</name>
<dbReference type="SUPFAM" id="SSF57850">
    <property type="entry name" value="RING/U-box"/>
    <property type="match status" value="1"/>
</dbReference>
<dbReference type="InterPro" id="IPR013083">
    <property type="entry name" value="Znf_RING/FYVE/PHD"/>
</dbReference>
<feature type="region of interest" description="Disordered" evidence="5">
    <location>
        <begin position="828"/>
        <end position="859"/>
    </location>
</feature>
<feature type="region of interest" description="Disordered" evidence="5">
    <location>
        <begin position="330"/>
        <end position="362"/>
    </location>
</feature>
<dbReference type="SMART" id="SM00184">
    <property type="entry name" value="RING"/>
    <property type="match status" value="1"/>
</dbReference>
<dbReference type="Gene3D" id="3.30.40.10">
    <property type="entry name" value="Zinc/RING finger domain, C3HC4 (zinc finger)"/>
    <property type="match status" value="1"/>
</dbReference>
<feature type="compositionally biased region" description="Polar residues" evidence="5">
    <location>
        <begin position="747"/>
        <end position="772"/>
    </location>
</feature>
<feature type="region of interest" description="Disordered" evidence="5">
    <location>
        <begin position="1019"/>
        <end position="1166"/>
    </location>
</feature>
<feature type="region of interest" description="Disordered" evidence="5">
    <location>
        <begin position="392"/>
        <end position="481"/>
    </location>
</feature>
<protein>
    <recommendedName>
        <fullName evidence="6">RING-type domain-containing protein</fullName>
    </recommendedName>
</protein>
<feature type="compositionally biased region" description="Polar residues" evidence="5">
    <location>
        <begin position="717"/>
        <end position="728"/>
    </location>
</feature>
<feature type="region of interest" description="Disordered" evidence="5">
    <location>
        <begin position="496"/>
        <end position="593"/>
    </location>
</feature>
<dbReference type="GO" id="GO:0008270">
    <property type="term" value="F:zinc ion binding"/>
    <property type="evidence" value="ECO:0007669"/>
    <property type="project" value="UniProtKB-KW"/>
</dbReference>
<evidence type="ECO:0000256" key="3">
    <source>
        <dbReference type="ARBA" id="ARBA00022833"/>
    </source>
</evidence>
<accession>A0A8E2JC61</accession>
<evidence type="ECO:0000256" key="2">
    <source>
        <dbReference type="ARBA" id="ARBA00022771"/>
    </source>
</evidence>
<feature type="compositionally biased region" description="Polar residues" evidence="5">
    <location>
        <begin position="1063"/>
        <end position="1087"/>
    </location>
</feature>
<feature type="compositionally biased region" description="Low complexity" evidence="5">
    <location>
        <begin position="459"/>
        <end position="479"/>
    </location>
</feature>
<evidence type="ECO:0000259" key="6">
    <source>
        <dbReference type="PROSITE" id="PS50089"/>
    </source>
</evidence>
<dbReference type="PROSITE" id="PS00518">
    <property type="entry name" value="ZF_RING_1"/>
    <property type="match status" value="1"/>
</dbReference>